<keyword evidence="1" id="KW-1133">Transmembrane helix</keyword>
<comment type="caution">
    <text evidence="2">The sequence shown here is derived from an EMBL/GenBank/DDBJ whole genome shotgun (WGS) entry which is preliminary data.</text>
</comment>
<evidence type="ECO:0000313" key="3">
    <source>
        <dbReference type="Proteomes" id="UP000607397"/>
    </source>
</evidence>
<feature type="transmembrane region" description="Helical" evidence="1">
    <location>
        <begin position="7"/>
        <end position="27"/>
    </location>
</feature>
<dbReference type="Proteomes" id="UP000607397">
    <property type="component" value="Unassembled WGS sequence"/>
</dbReference>
<dbReference type="PANTHER" id="PTHR35551:SF1">
    <property type="entry name" value="ACCLIMATION OF PHOTOSYNTHESIS TO ENVIRONMENT"/>
    <property type="match status" value="1"/>
</dbReference>
<dbReference type="AlphaFoldDB" id="A0A8K1ZZM0"/>
<sequence>MLRRVPLALLGLSLGGVLLVMGIIAYAMGNATLNLAGFFYGFALLLGGLALKASELKPVPLSAPTSPEVLALRDAQATVTQTKLRKDVTRYCYGQDVHLDEALQRLDLSPSNEERPVLQALREVSTAGAYTLILEFASPEIPLSRWESRVPKMETYFGPDIQVQVTQPKPEQIEVALIRQTAPVAAVVGEGESH</sequence>
<gene>
    <name evidence="2" type="ORF">GS597_16535</name>
</gene>
<dbReference type="PANTHER" id="PTHR35551">
    <property type="match status" value="1"/>
</dbReference>
<dbReference type="RefSeq" id="WP_161826561.1">
    <property type="nucleotide sequence ID" value="NZ_WVIC01000040.1"/>
</dbReference>
<dbReference type="EMBL" id="WVIC01000040">
    <property type="protein sequence ID" value="NCJ08084.1"/>
    <property type="molecule type" value="Genomic_DNA"/>
</dbReference>
<proteinExistence type="predicted"/>
<evidence type="ECO:0000256" key="1">
    <source>
        <dbReference type="SAM" id="Phobius"/>
    </source>
</evidence>
<name>A0A8K1ZZM0_9CYAN</name>
<reference evidence="2" key="1">
    <citation type="submission" date="2019-12" db="EMBL/GenBank/DDBJ databases">
        <title>High-Quality draft genome sequences of three cyanobacteria isolated from the limestone walls of the Old Cathedral of Coimbra.</title>
        <authorList>
            <person name="Tiago I."/>
            <person name="Soares F."/>
            <person name="Portugal A."/>
        </authorList>
    </citation>
    <scope>NUCLEOTIDE SEQUENCE [LARGE SCALE GENOMIC DNA]</scope>
    <source>
        <strain evidence="2">C</strain>
    </source>
</reference>
<dbReference type="Pfam" id="PF11016">
    <property type="entry name" value="DUF2854"/>
    <property type="match status" value="1"/>
</dbReference>
<keyword evidence="3" id="KW-1185">Reference proteome</keyword>
<keyword evidence="1" id="KW-0472">Membrane</keyword>
<keyword evidence="1" id="KW-0812">Transmembrane</keyword>
<dbReference type="InterPro" id="IPR021275">
    <property type="entry name" value="DUF2854"/>
</dbReference>
<organism evidence="2 3">
    <name type="scientific">Petrachloros mirabilis ULC683</name>
    <dbReference type="NCBI Taxonomy" id="2781853"/>
    <lineage>
        <taxon>Bacteria</taxon>
        <taxon>Bacillati</taxon>
        <taxon>Cyanobacteriota</taxon>
        <taxon>Cyanophyceae</taxon>
        <taxon>Synechococcales</taxon>
        <taxon>Petrachlorosaceae</taxon>
        <taxon>Petrachloros</taxon>
        <taxon>Petrachloros mirabilis</taxon>
    </lineage>
</organism>
<protein>
    <submittedName>
        <fullName evidence="2">DUF2854 domain-containing protein</fullName>
    </submittedName>
</protein>
<accession>A0A8K1ZZM0</accession>
<evidence type="ECO:0000313" key="2">
    <source>
        <dbReference type="EMBL" id="NCJ08084.1"/>
    </source>
</evidence>